<feature type="coiled-coil region" evidence="1">
    <location>
        <begin position="238"/>
        <end position="268"/>
    </location>
</feature>
<evidence type="ECO:0000313" key="3">
    <source>
        <dbReference type="EMBL" id="MFB2838572.1"/>
    </source>
</evidence>
<gene>
    <name evidence="3" type="ORF">ACE1CA_29125</name>
</gene>
<sequence>MPSSAGRYRSRLFNFVSRQTRRWIDRAERATRQVTVATVWGVQILVYPIYLLFQSARLAGKQLQHFWQGLTTPQLNLQSLPADTPIQKVLETVQSFALPGNLSDAELVVSNEKSEVLTVENPSLNGQEIQGIATLPENRHLVLIDRQNQILDILDRQQQQQLKKQISLELAQYWHHQRLVQNALRPTMYLPPPGRGENALPPIRLFQNLMAWMQRGKVAGAINLFQEETLQLHQEVKNRELQYRTQQLKQKTQELKERQQELNFRTQNQLGIESVEVPEVNDTSLLVKVDRAIAVIETSSLAVANVPNFLARRSQEFNQLFKARLQDSLTEETNYSPDLKLKIEVLIKAAFEYFFGARTTENTLVNTNNLNLEPGDTDFWLTEEDLFSESLPLETKLEQWELRSPTSKVIIQKKTTANNLTETIIFSPDFPSESVASTPESSLTTTRNNLQKQQDYEYNNSDCIEIQATSTSYIKHPLEQALEIVDRTMFFIEEIFLLIWREIQQLFR</sequence>
<evidence type="ECO:0000313" key="4">
    <source>
        <dbReference type="Proteomes" id="UP001576780"/>
    </source>
</evidence>
<reference evidence="3 4" key="1">
    <citation type="submission" date="2024-09" db="EMBL/GenBank/DDBJ databases">
        <title>Floridaenema gen nov. (Aerosakkonemataceae, Aerosakkonematales ord. nov., Cyanobacteria) from benthic tropical and subtropical fresh waters, with the description of four new species.</title>
        <authorList>
            <person name="Moretto J.A."/>
            <person name="Berthold D.E."/>
            <person name="Lefler F.W."/>
            <person name="Huang I.-S."/>
            <person name="Laughinghouse H. IV."/>
        </authorList>
    </citation>
    <scope>NUCLEOTIDE SEQUENCE [LARGE SCALE GENOMIC DNA]</scope>
    <source>
        <strain evidence="3 4">BLCC-F167</strain>
    </source>
</reference>
<proteinExistence type="predicted"/>
<keyword evidence="2" id="KW-0472">Membrane</keyword>
<organism evidence="3 4">
    <name type="scientific">Floridaenema evergladense BLCC-F167</name>
    <dbReference type="NCBI Taxonomy" id="3153639"/>
    <lineage>
        <taxon>Bacteria</taxon>
        <taxon>Bacillati</taxon>
        <taxon>Cyanobacteriota</taxon>
        <taxon>Cyanophyceae</taxon>
        <taxon>Oscillatoriophycideae</taxon>
        <taxon>Aerosakkonematales</taxon>
        <taxon>Aerosakkonemataceae</taxon>
        <taxon>Floridanema</taxon>
        <taxon>Floridanema evergladense</taxon>
    </lineage>
</organism>
<comment type="caution">
    <text evidence="3">The sequence shown here is derived from an EMBL/GenBank/DDBJ whole genome shotgun (WGS) entry which is preliminary data.</text>
</comment>
<dbReference type="Proteomes" id="UP001576780">
    <property type="component" value="Unassembled WGS sequence"/>
</dbReference>
<keyword evidence="2" id="KW-0812">Transmembrane</keyword>
<evidence type="ECO:0000256" key="2">
    <source>
        <dbReference type="SAM" id="Phobius"/>
    </source>
</evidence>
<keyword evidence="1" id="KW-0175">Coiled coil</keyword>
<dbReference type="EMBL" id="JBHFNT010000255">
    <property type="protein sequence ID" value="MFB2838572.1"/>
    <property type="molecule type" value="Genomic_DNA"/>
</dbReference>
<protein>
    <submittedName>
        <fullName evidence="3">Uncharacterized protein</fullName>
    </submittedName>
</protein>
<dbReference type="RefSeq" id="WP_413280879.1">
    <property type="nucleotide sequence ID" value="NZ_JBHFNT010000255.1"/>
</dbReference>
<keyword evidence="4" id="KW-1185">Reference proteome</keyword>
<name>A0ABV4WTZ1_9CYAN</name>
<keyword evidence="2" id="KW-1133">Transmembrane helix</keyword>
<accession>A0ABV4WTZ1</accession>
<feature type="transmembrane region" description="Helical" evidence="2">
    <location>
        <begin position="34"/>
        <end position="53"/>
    </location>
</feature>
<evidence type="ECO:0000256" key="1">
    <source>
        <dbReference type="SAM" id="Coils"/>
    </source>
</evidence>